<organism evidence="1 2">
    <name type="scientific">Candidatus Mucispirillum faecigallinarum</name>
    <dbReference type="NCBI Taxonomy" id="2838699"/>
    <lineage>
        <taxon>Bacteria</taxon>
        <taxon>Pseudomonadati</taxon>
        <taxon>Deferribacterota</taxon>
        <taxon>Deferribacteres</taxon>
        <taxon>Deferribacterales</taxon>
        <taxon>Mucispirillaceae</taxon>
        <taxon>Mucispirillum</taxon>
    </lineage>
</organism>
<protein>
    <submittedName>
        <fullName evidence="1">Chemotaxis protein</fullName>
    </submittedName>
</protein>
<proteinExistence type="predicted"/>
<evidence type="ECO:0000313" key="2">
    <source>
        <dbReference type="Proteomes" id="UP000824176"/>
    </source>
</evidence>
<dbReference type="EMBL" id="DXAQ01000107">
    <property type="protein sequence ID" value="HIZ89677.1"/>
    <property type="molecule type" value="Genomic_DNA"/>
</dbReference>
<sequence>MSEFKDLNELLSIARNINEGKYDVVDVTVEPESELYDIAQYFNDSLKKLQTVSSAMESAYSDLPAFEKVLNGVINDSKSASEDVLAFVDKINFNIDDIKENLELVRQFITSGDYARAGGMLDRLSECAIQGQDICCDIVSSLEFKEVTKSKINESIKVVNSLEERLASVLIKLGIKQNVIDVDVLDKFKDTKEILQDQDLVDKLLKEFGV</sequence>
<dbReference type="SUPFAM" id="SSF75708">
    <property type="entry name" value="Chemotaxis phosphatase CheZ"/>
    <property type="match status" value="1"/>
</dbReference>
<reference evidence="1" key="1">
    <citation type="journal article" date="2021" name="PeerJ">
        <title>Extensive microbial diversity within the chicken gut microbiome revealed by metagenomics and culture.</title>
        <authorList>
            <person name="Gilroy R."/>
            <person name="Ravi A."/>
            <person name="Getino M."/>
            <person name="Pursley I."/>
            <person name="Horton D.L."/>
            <person name="Alikhan N.F."/>
            <person name="Baker D."/>
            <person name="Gharbi K."/>
            <person name="Hall N."/>
            <person name="Watson M."/>
            <person name="Adriaenssens E.M."/>
            <person name="Foster-Nyarko E."/>
            <person name="Jarju S."/>
            <person name="Secka A."/>
            <person name="Antonio M."/>
            <person name="Oren A."/>
            <person name="Chaudhuri R.R."/>
            <person name="La Ragione R."/>
            <person name="Hildebrand F."/>
            <person name="Pallen M.J."/>
        </authorList>
    </citation>
    <scope>NUCLEOTIDE SEQUENCE</scope>
    <source>
        <strain evidence="1">ChiW4-1371</strain>
    </source>
</reference>
<evidence type="ECO:0000313" key="1">
    <source>
        <dbReference type="EMBL" id="HIZ89677.1"/>
    </source>
</evidence>
<dbReference type="Proteomes" id="UP000824176">
    <property type="component" value="Unassembled WGS sequence"/>
</dbReference>
<gene>
    <name evidence="1" type="ORF">H9804_07010</name>
</gene>
<dbReference type="Gene3D" id="1.10.287.500">
    <property type="entry name" value="Helix hairpin bin"/>
    <property type="match status" value="1"/>
</dbReference>
<accession>A0A9D2KCB6</accession>
<dbReference type="AlphaFoldDB" id="A0A9D2KCB6"/>
<reference evidence="1" key="2">
    <citation type="submission" date="2021-04" db="EMBL/GenBank/DDBJ databases">
        <authorList>
            <person name="Gilroy R."/>
        </authorList>
    </citation>
    <scope>NUCLEOTIDE SEQUENCE</scope>
    <source>
        <strain evidence="1">ChiW4-1371</strain>
    </source>
</reference>
<comment type="caution">
    <text evidence="1">The sequence shown here is derived from an EMBL/GenBank/DDBJ whole genome shotgun (WGS) entry which is preliminary data.</text>
</comment>
<name>A0A9D2KCB6_9BACT</name>